<name>A0A1E1XKP9_AMBSC</name>
<sequence>SSLDLAFASPLLFNDFKWDVLNDPMGSDHLPTIIRLSSSTPIIPTRPRRWKIQLADWPLFTKSATLEKEFCDHLSTDEINYKFTECIISAATLAIPQTTGLAQKKHKVWWTQECTLAKKQQNKAWSALRRYPTAENLLTFKKAKARARYVRRTAEKTSWQKYVSSINSSTTSKKMWEKVRKFTGDHTPFTLPLLTAPGTQTSLEEQANILGEHFADISSSSNYTNTFQKHKAIAEKQKFPSGAGIHEDYNQPLTLQELNKVLSSGKKTAPGPDNVHYAMLAHLSEAAVEALLKFFNKIWITGNIPDEWKKAVIIPFLKPGKPPTSPSSYRPIALTSCIAKSFESVINIRLTFVLESRQLLDKHQCGFKKACSTTDHLVRLENTIREAFIHKQHCIGVFFDLEKAYDTTWKFGILRDLAELGIRGRMLNCLNDFLTNRTFRVRLGATFSNTFIQETGVPQGCILSTTLFIIKMNSIGKVIPKSIMYSVYVDDLQIACTSSSIPTCERQIQITINKLATWADRNGFRFSPQKTVAVLFSLRRGLQADPTLYLNQTPLPVKQEHKFLGITFDKKLTFLPHINSLKKKASQALNILKLLSRKRWGSDRACLLHIYRSLVRSKLDYGSIVYGSARPSYIKRLDPIHNLGLRLSSGAYRTSPIASLYVETNEPSLEDRRTALTCTYILKILSQPKHLCYPIVTKCPSRILFNNKPHAIKPLLLRFEEKCQALNILNEIKNIALRHEALPPWYILPTVCDVTLTRLSKTCTPHDHIIQEYLALQQKYRNYTAFYTDGSKTHAHVGSAVIQGKNENAVRLPSCATVFTAECYAICVAVQKITNENIKNSIIYTDSLSVLTALNSKNATEPLIGSIIHNIVKVTTQKHVIKFCWVPSHVGIRDNERADMCAAQTRTMEIKHVNLPPRDYMKLVHSRLRAKWQVSWENEGHNKLHSVKPILKEWKSCRHKERFIEVILCRLRIGHTHITHNFLLTKKDKPVCEMCGEELTVNHILISCSHLEELRKKFFTIFYNEHIPFHPALLLGEQTLVEFSLVCKFLKKANVLNLL</sequence>
<dbReference type="PANTHER" id="PTHR36688">
    <property type="entry name" value="ENDO/EXONUCLEASE/PHOSPHATASE DOMAIN-CONTAINING PROTEIN"/>
    <property type="match status" value="1"/>
</dbReference>
<feature type="domain" description="RNase H type-1" evidence="2">
    <location>
        <begin position="780"/>
        <end position="907"/>
    </location>
</feature>
<dbReference type="InterPro" id="IPR052560">
    <property type="entry name" value="RdDP_mobile_element"/>
</dbReference>
<dbReference type="InterPro" id="IPR036397">
    <property type="entry name" value="RNaseH_sf"/>
</dbReference>
<dbReference type="SUPFAM" id="SSF56672">
    <property type="entry name" value="DNA/RNA polymerases"/>
    <property type="match status" value="1"/>
</dbReference>
<organism evidence="3">
    <name type="scientific">Amblyomma sculptum</name>
    <name type="common">Tick</name>
    <dbReference type="NCBI Taxonomy" id="1581419"/>
    <lineage>
        <taxon>Eukaryota</taxon>
        <taxon>Metazoa</taxon>
        <taxon>Ecdysozoa</taxon>
        <taxon>Arthropoda</taxon>
        <taxon>Chelicerata</taxon>
        <taxon>Arachnida</taxon>
        <taxon>Acari</taxon>
        <taxon>Parasitiformes</taxon>
        <taxon>Ixodida</taxon>
        <taxon>Ixodoidea</taxon>
        <taxon>Ixodidae</taxon>
        <taxon>Amblyomminae</taxon>
        <taxon>Amblyomma</taxon>
    </lineage>
</organism>
<dbReference type="InterPro" id="IPR000477">
    <property type="entry name" value="RT_dom"/>
</dbReference>
<dbReference type="CDD" id="cd09276">
    <property type="entry name" value="Rnase_HI_RT_non_LTR"/>
    <property type="match status" value="1"/>
</dbReference>
<evidence type="ECO:0000313" key="3">
    <source>
        <dbReference type="EMBL" id="JAT99774.1"/>
    </source>
</evidence>
<dbReference type="SUPFAM" id="SSF53098">
    <property type="entry name" value="Ribonuclease H-like"/>
    <property type="match status" value="1"/>
</dbReference>
<dbReference type="GO" id="GO:0071897">
    <property type="term" value="P:DNA biosynthetic process"/>
    <property type="evidence" value="ECO:0007669"/>
    <property type="project" value="UniProtKB-ARBA"/>
</dbReference>
<dbReference type="CDD" id="cd01650">
    <property type="entry name" value="RT_nLTR_like"/>
    <property type="match status" value="1"/>
</dbReference>
<dbReference type="AlphaFoldDB" id="A0A1E1XKP9"/>
<dbReference type="InterPro" id="IPR012337">
    <property type="entry name" value="RNaseH-like_sf"/>
</dbReference>
<protein>
    <submittedName>
        <fullName evidence="3">Putative tick transposon</fullName>
    </submittedName>
</protein>
<dbReference type="PANTHER" id="PTHR36688:SF2">
    <property type="entry name" value="ENDONUCLEASE_EXONUCLEASE_PHOSPHATASE DOMAIN-CONTAINING PROTEIN"/>
    <property type="match status" value="1"/>
</dbReference>
<dbReference type="EMBL" id="GFAA01003660">
    <property type="protein sequence ID" value="JAT99774.1"/>
    <property type="molecule type" value="mRNA"/>
</dbReference>
<dbReference type="PROSITE" id="PS50879">
    <property type="entry name" value="RNASE_H_1"/>
    <property type="match status" value="1"/>
</dbReference>
<proteinExistence type="evidence at transcript level"/>
<reference evidence="3" key="2">
    <citation type="journal article" date="2017" name="Front. Cell. Infect. Microbiol.">
        <title>Analysis of the Salivary Gland Transcriptome of Unfed and Partially Fed Amblyomma sculptum Ticks and Descriptive Proteome of the Saliva.</title>
        <authorList>
            <person name="Esteves E."/>
            <person name="Maruyama S.R."/>
            <person name="Kawahara R."/>
            <person name="Fujita A."/>
            <person name="Martins L.A."/>
            <person name="Righi A.A."/>
            <person name="Costa F.B."/>
            <person name="Palmisano G."/>
            <person name="Labruna M.B."/>
            <person name="Sa-Nunes A."/>
            <person name="Ribeiro J.M.C."/>
            <person name="Fogaca A.C."/>
        </authorList>
    </citation>
    <scope>NUCLEOTIDE SEQUENCE</scope>
</reference>
<dbReference type="GO" id="GO:0004523">
    <property type="term" value="F:RNA-DNA hybrid ribonuclease activity"/>
    <property type="evidence" value="ECO:0007669"/>
    <property type="project" value="InterPro"/>
</dbReference>
<feature type="domain" description="Reverse transcriptase" evidence="1">
    <location>
        <begin position="297"/>
        <end position="568"/>
    </location>
</feature>
<evidence type="ECO:0000259" key="2">
    <source>
        <dbReference type="PROSITE" id="PS50879"/>
    </source>
</evidence>
<dbReference type="InterPro" id="IPR043502">
    <property type="entry name" value="DNA/RNA_pol_sf"/>
</dbReference>
<dbReference type="InterPro" id="IPR002156">
    <property type="entry name" value="RNaseH_domain"/>
</dbReference>
<dbReference type="GO" id="GO:0003676">
    <property type="term" value="F:nucleic acid binding"/>
    <property type="evidence" value="ECO:0007669"/>
    <property type="project" value="InterPro"/>
</dbReference>
<dbReference type="Pfam" id="PF00078">
    <property type="entry name" value="RVT_1"/>
    <property type="match status" value="1"/>
</dbReference>
<dbReference type="PROSITE" id="PS50878">
    <property type="entry name" value="RT_POL"/>
    <property type="match status" value="1"/>
</dbReference>
<evidence type="ECO:0000259" key="1">
    <source>
        <dbReference type="PROSITE" id="PS50878"/>
    </source>
</evidence>
<feature type="non-terminal residue" evidence="3">
    <location>
        <position position="1"/>
    </location>
</feature>
<dbReference type="Pfam" id="PF00075">
    <property type="entry name" value="RNase_H"/>
    <property type="match status" value="1"/>
</dbReference>
<accession>A0A1E1XKP9</accession>
<dbReference type="GO" id="GO:0042575">
    <property type="term" value="C:DNA polymerase complex"/>
    <property type="evidence" value="ECO:0007669"/>
    <property type="project" value="UniProtKB-ARBA"/>
</dbReference>
<dbReference type="Gene3D" id="3.30.420.10">
    <property type="entry name" value="Ribonuclease H-like superfamily/Ribonuclease H"/>
    <property type="match status" value="1"/>
</dbReference>
<reference evidence="3" key="1">
    <citation type="submission" date="2016-09" db="EMBL/GenBank/DDBJ databases">
        <authorList>
            <person name="Capua I."/>
            <person name="De Benedictis P."/>
            <person name="Joannis T."/>
            <person name="Lombin L.H."/>
            <person name="Cattoli G."/>
        </authorList>
    </citation>
    <scope>NUCLEOTIDE SEQUENCE</scope>
</reference>